<dbReference type="PROSITE" id="PS50012">
    <property type="entry name" value="RCC1_3"/>
    <property type="match status" value="4"/>
</dbReference>
<organism evidence="3 4">
    <name type="scientific">Lachancea nothofagi CBS 11611</name>
    <dbReference type="NCBI Taxonomy" id="1266666"/>
    <lineage>
        <taxon>Eukaryota</taxon>
        <taxon>Fungi</taxon>
        <taxon>Dikarya</taxon>
        <taxon>Ascomycota</taxon>
        <taxon>Saccharomycotina</taxon>
        <taxon>Saccharomycetes</taxon>
        <taxon>Saccharomycetales</taxon>
        <taxon>Saccharomycetaceae</taxon>
        <taxon>Lachancea</taxon>
    </lineage>
</organism>
<dbReference type="SUPFAM" id="SSF50985">
    <property type="entry name" value="RCC1/BLIP-II"/>
    <property type="match status" value="1"/>
</dbReference>
<protein>
    <submittedName>
        <fullName evidence="3">LANO_0D10814g1_1</fullName>
    </submittedName>
</protein>
<accession>A0A1G4JKL5</accession>
<dbReference type="GO" id="GO:0005743">
    <property type="term" value="C:mitochondrial inner membrane"/>
    <property type="evidence" value="ECO:0007669"/>
    <property type="project" value="TreeGrafter"/>
</dbReference>
<feature type="repeat" description="RCC1" evidence="1">
    <location>
        <begin position="519"/>
        <end position="575"/>
    </location>
</feature>
<keyword evidence="2" id="KW-0812">Transmembrane</keyword>
<evidence type="ECO:0000256" key="2">
    <source>
        <dbReference type="SAM" id="Phobius"/>
    </source>
</evidence>
<dbReference type="PROSITE" id="PS00626">
    <property type="entry name" value="RCC1_2"/>
    <property type="match status" value="1"/>
</dbReference>
<proteinExistence type="predicted"/>
<evidence type="ECO:0000313" key="3">
    <source>
        <dbReference type="EMBL" id="SCU91120.1"/>
    </source>
</evidence>
<dbReference type="InterPro" id="IPR009091">
    <property type="entry name" value="RCC1/BLIP-II"/>
</dbReference>
<feature type="transmembrane region" description="Helical" evidence="2">
    <location>
        <begin position="77"/>
        <end position="98"/>
    </location>
</feature>
<keyword evidence="2" id="KW-1133">Transmembrane helix</keyword>
<dbReference type="PRINTS" id="PR00633">
    <property type="entry name" value="RCCNDNSATION"/>
</dbReference>
<feature type="repeat" description="RCC1" evidence="1">
    <location>
        <begin position="454"/>
        <end position="518"/>
    </location>
</feature>
<dbReference type="Gene3D" id="2.130.10.30">
    <property type="entry name" value="Regulator of chromosome condensation 1/beta-lactamase-inhibitor protein II"/>
    <property type="match status" value="1"/>
</dbReference>
<dbReference type="Proteomes" id="UP000189911">
    <property type="component" value="Chromosome D"/>
</dbReference>
<keyword evidence="4" id="KW-1185">Reference proteome</keyword>
<feature type="repeat" description="RCC1" evidence="1">
    <location>
        <begin position="304"/>
        <end position="370"/>
    </location>
</feature>
<name>A0A1G4JKL5_9SACH</name>
<dbReference type="PANTHER" id="PTHR47563">
    <property type="entry name" value="PROTEIN FMP25, MITOCHONDRIAL"/>
    <property type="match status" value="1"/>
</dbReference>
<dbReference type="AlphaFoldDB" id="A0A1G4JKL5"/>
<gene>
    <name evidence="3" type="ORF">LANO_0D10814G</name>
</gene>
<dbReference type="OrthoDB" id="10256179at2759"/>
<dbReference type="GO" id="GO:0034551">
    <property type="term" value="P:mitochondrial respiratory chain complex III assembly"/>
    <property type="evidence" value="ECO:0007669"/>
    <property type="project" value="TreeGrafter"/>
</dbReference>
<dbReference type="Pfam" id="PF13540">
    <property type="entry name" value="RCC1_2"/>
    <property type="match status" value="2"/>
</dbReference>
<keyword evidence="2" id="KW-0472">Membrane</keyword>
<dbReference type="InterPro" id="IPR000408">
    <property type="entry name" value="Reg_chr_condens"/>
</dbReference>
<evidence type="ECO:0000256" key="1">
    <source>
        <dbReference type="PROSITE-ProRule" id="PRU00235"/>
    </source>
</evidence>
<dbReference type="InterPro" id="IPR053245">
    <property type="entry name" value="MitoProcess-Associated"/>
</dbReference>
<reference evidence="4" key="1">
    <citation type="submission" date="2016-03" db="EMBL/GenBank/DDBJ databases">
        <authorList>
            <person name="Devillers Hugo."/>
        </authorList>
    </citation>
    <scope>NUCLEOTIDE SEQUENCE [LARGE SCALE GENOMIC DNA]</scope>
</reference>
<feature type="repeat" description="RCC1" evidence="1">
    <location>
        <begin position="371"/>
        <end position="432"/>
    </location>
</feature>
<evidence type="ECO:0000313" key="4">
    <source>
        <dbReference type="Proteomes" id="UP000189911"/>
    </source>
</evidence>
<sequence length="591" mass="66361">MLSRSPRSLLSRSLVSCKVLNKNVPKFDDAEMLASRLNNAAYTAKRGKDQYKWTERPAKEVEEEYNDRMARMAKISAALRGLLFVAGLGCAYTAYMQWPQIKGWWMTTDMKLNDDAIELLKQRKEKKRLMEFPQVPLTEPPSTTPGLYYWGADRKDGKNSKFPLRVSHFDGQKLRSVSLSSTSGKLAIDAAGDLYRWDTNSKSLILPNQDLMDVKVSNEVAYTLNKRGEILVVPLTDSAERSKFLKVKRSWLLPWKTYCQYNRKLDTKQAFSSRGENRISQFDVGKDHLVFISNAGKAYTCATGTKHTEGVKSKGQFGVPTLSQFDPFPERNKIYEIELLNRSVGESGSVAKRIEKVACGNFHTLALDSLGEVFSFGLNTYGQLGQPISYDMEYVPFPKQVGRFNAHFSRDTYLKSVDIHAGGDTSFVSIVPQDIHKYFRNKGNVSLRDDLDKITYFAFGSGIHGELGNGHYKHSQQDPTKLKLVNDVTGDGSTITERRAKIESWSCGNEHTFCKLENNEVVAWGDNSEGQLGNGKKIKTCKPINIPKLLEPGSSSKSMSEQSPSFSDTLTLTPEQAIVAGEKSSCLYWKI</sequence>
<dbReference type="EMBL" id="LT598448">
    <property type="protein sequence ID" value="SCU91120.1"/>
    <property type="molecule type" value="Genomic_DNA"/>
</dbReference>
<dbReference type="PANTHER" id="PTHR47563:SF1">
    <property type="entry name" value="PROTEIN FMP25, MITOCHONDRIAL"/>
    <property type="match status" value="1"/>
</dbReference>